<gene>
    <name evidence="3" type="ORF">NQ317_014723</name>
</gene>
<reference evidence="3" key="1">
    <citation type="journal article" date="2023" name="Insect Mol. Biol.">
        <title>Genome sequencing provides insights into the evolution of gene families encoding plant cell wall-degrading enzymes in longhorned beetles.</title>
        <authorList>
            <person name="Shin N.R."/>
            <person name="Okamura Y."/>
            <person name="Kirsch R."/>
            <person name="Pauchet Y."/>
        </authorList>
    </citation>
    <scope>NUCLEOTIDE SEQUENCE</scope>
    <source>
        <strain evidence="3">MMC_N1</strain>
    </source>
</reference>
<dbReference type="EMBL" id="JAPWTJ010000463">
    <property type="protein sequence ID" value="KAJ8978207.1"/>
    <property type="molecule type" value="Genomic_DNA"/>
</dbReference>
<accession>A0ABQ9JK03</accession>
<dbReference type="InterPro" id="IPR005612">
    <property type="entry name" value="CCAAT-binding_factor"/>
</dbReference>
<dbReference type="PANTHER" id="PTHR14428:SF5">
    <property type="entry name" value="NUCLEOLAR COMPLEX PROTEIN 3 HOMOLOG"/>
    <property type="match status" value="1"/>
</dbReference>
<organism evidence="3 4">
    <name type="scientific">Molorchus minor</name>
    <dbReference type="NCBI Taxonomy" id="1323400"/>
    <lineage>
        <taxon>Eukaryota</taxon>
        <taxon>Metazoa</taxon>
        <taxon>Ecdysozoa</taxon>
        <taxon>Arthropoda</taxon>
        <taxon>Hexapoda</taxon>
        <taxon>Insecta</taxon>
        <taxon>Pterygota</taxon>
        <taxon>Neoptera</taxon>
        <taxon>Endopterygota</taxon>
        <taxon>Coleoptera</taxon>
        <taxon>Polyphaga</taxon>
        <taxon>Cucujiformia</taxon>
        <taxon>Chrysomeloidea</taxon>
        <taxon>Cerambycidae</taxon>
        <taxon>Lamiinae</taxon>
        <taxon>Monochamini</taxon>
        <taxon>Molorchus</taxon>
    </lineage>
</organism>
<comment type="caution">
    <text evidence="3">The sequence shown here is derived from an EMBL/GenBank/DDBJ whole genome shotgun (WGS) entry which is preliminary data.</text>
</comment>
<evidence type="ECO:0000313" key="4">
    <source>
        <dbReference type="Proteomes" id="UP001162164"/>
    </source>
</evidence>
<dbReference type="Proteomes" id="UP001162164">
    <property type="component" value="Unassembled WGS sequence"/>
</dbReference>
<dbReference type="PANTHER" id="PTHR14428">
    <property type="entry name" value="NUCLEOLAR COMPLEX PROTEIN 3"/>
    <property type="match status" value="1"/>
</dbReference>
<evidence type="ECO:0000256" key="1">
    <source>
        <dbReference type="ARBA" id="ARBA00007797"/>
    </source>
</evidence>
<keyword evidence="4" id="KW-1185">Reference proteome</keyword>
<evidence type="ECO:0000259" key="2">
    <source>
        <dbReference type="Pfam" id="PF03914"/>
    </source>
</evidence>
<sequence>MQLNRSLDILLELDTSIGHGKFQGEIDDPEYSNAASTALYEVTLLARHYHPVVQKFAKNIASGVPATGEGCLPGEYGKWSAEELYSQFCMSDMAFNPPVPIPKKVQPKSKPKRLEFADNDMLNKLLMFPERVHICDIEIICIK</sequence>
<proteinExistence type="inferred from homology"/>
<dbReference type="InterPro" id="IPR016903">
    <property type="entry name" value="Nucleolar_cplx-assoc_3"/>
</dbReference>
<feature type="domain" description="CCAAT-binding factor" evidence="2">
    <location>
        <begin position="15"/>
        <end position="57"/>
    </location>
</feature>
<protein>
    <recommendedName>
        <fullName evidence="2">CCAAT-binding factor domain-containing protein</fullName>
    </recommendedName>
</protein>
<comment type="similarity">
    <text evidence="1">Belongs to the CBF/MAK21 family.</text>
</comment>
<evidence type="ECO:0000313" key="3">
    <source>
        <dbReference type="EMBL" id="KAJ8978207.1"/>
    </source>
</evidence>
<dbReference type="Pfam" id="PF03914">
    <property type="entry name" value="CBF"/>
    <property type="match status" value="1"/>
</dbReference>
<name>A0ABQ9JK03_9CUCU</name>